<accession>A0A975HJA1</accession>
<dbReference type="AlphaFoldDB" id="A0A975HJA1"/>
<dbReference type="RefSeq" id="WP_208833132.1">
    <property type="nucleotide sequence ID" value="NZ_CP072110.1"/>
</dbReference>
<feature type="transmembrane region" description="Helical" evidence="1">
    <location>
        <begin position="41"/>
        <end position="64"/>
    </location>
</feature>
<evidence type="ECO:0000313" key="2">
    <source>
        <dbReference type="EMBL" id="QTH65097.1"/>
    </source>
</evidence>
<dbReference type="EMBL" id="CP072110">
    <property type="protein sequence ID" value="QTH65097.1"/>
    <property type="molecule type" value="Genomic_DNA"/>
</dbReference>
<keyword evidence="1" id="KW-0812">Transmembrane</keyword>
<keyword evidence="3" id="KW-1185">Reference proteome</keyword>
<dbReference type="KEGG" id="psym:J1N51_06570"/>
<reference evidence="2" key="1">
    <citation type="submission" date="2021-03" db="EMBL/GenBank/DDBJ databases">
        <title>Description of Psychrosphaera ytuae sp. nov. isolated from deep sea sediment of South China Sea.</title>
        <authorList>
            <person name="Zhang J."/>
            <person name="Xu X.-D."/>
        </authorList>
    </citation>
    <scope>NUCLEOTIDE SEQUENCE</scope>
    <source>
        <strain evidence="2">MTZ26</strain>
    </source>
</reference>
<keyword evidence="1" id="KW-0472">Membrane</keyword>
<feature type="transmembrane region" description="Helical" evidence="1">
    <location>
        <begin position="219"/>
        <end position="237"/>
    </location>
</feature>
<gene>
    <name evidence="2" type="ORF">J1N51_06570</name>
</gene>
<evidence type="ECO:0008006" key="4">
    <source>
        <dbReference type="Google" id="ProtNLM"/>
    </source>
</evidence>
<name>A0A975HJA1_9GAMM</name>
<proteinExistence type="predicted"/>
<organism evidence="2 3">
    <name type="scientific">Psychrosphaera ytuae</name>
    <dbReference type="NCBI Taxonomy" id="2820710"/>
    <lineage>
        <taxon>Bacteria</taxon>
        <taxon>Pseudomonadati</taxon>
        <taxon>Pseudomonadota</taxon>
        <taxon>Gammaproteobacteria</taxon>
        <taxon>Alteromonadales</taxon>
        <taxon>Pseudoalteromonadaceae</taxon>
        <taxon>Psychrosphaera</taxon>
    </lineage>
</organism>
<evidence type="ECO:0000313" key="3">
    <source>
        <dbReference type="Proteomes" id="UP000682739"/>
    </source>
</evidence>
<protein>
    <recommendedName>
        <fullName evidence="4">DUF2306 domain-containing protein</fullName>
    </recommendedName>
</protein>
<keyword evidence="1" id="KW-1133">Transmembrane helix</keyword>
<feature type="transmembrane region" description="Helical" evidence="1">
    <location>
        <begin position="126"/>
        <end position="146"/>
    </location>
</feature>
<dbReference type="Proteomes" id="UP000682739">
    <property type="component" value="Chromosome"/>
</dbReference>
<feature type="transmembrane region" description="Helical" evidence="1">
    <location>
        <begin position="152"/>
        <end position="172"/>
    </location>
</feature>
<feature type="transmembrane region" description="Helical" evidence="1">
    <location>
        <begin position="193"/>
        <end position="213"/>
    </location>
</feature>
<evidence type="ECO:0000256" key="1">
    <source>
        <dbReference type="SAM" id="Phobius"/>
    </source>
</evidence>
<sequence>MLELIHMTALVVHIAIGSVALIIFWLPIIEKKGSAFHKRSGQWFVWGMTAVSLSGILMSSLVFIDPLAIRDPQGLMTLTQANQAVEVGRSSSAFLFMLSFLVLCTTRQSSLALVARANRDVLKTPLHLFCICMLVVSAFYVGYVGLQRTSMLYEIFSVLSIVSALGMLRYIYKRDLKKSEWIIEHLTNIVASGIAAYTAFFVFGGQSFLNHLVPGDYQILFWIMPGVIGATISRTFAVKYRKQYRVA</sequence>
<feature type="transmembrane region" description="Helical" evidence="1">
    <location>
        <begin position="6"/>
        <end position="29"/>
    </location>
</feature>